<feature type="non-terminal residue" evidence="3">
    <location>
        <position position="359"/>
    </location>
</feature>
<feature type="signal peptide" evidence="1">
    <location>
        <begin position="1"/>
        <end position="27"/>
    </location>
</feature>
<accession>A0A7X5ASB9</accession>
<evidence type="ECO:0000313" key="3">
    <source>
        <dbReference type="EMBL" id="NAW65208.1"/>
    </source>
</evidence>
<dbReference type="EMBL" id="WXWW01000128">
    <property type="protein sequence ID" value="NAW65208.1"/>
    <property type="molecule type" value="Genomic_DNA"/>
</dbReference>
<organism evidence="3 4">
    <name type="scientific">Photobacterium halotolerans</name>
    <dbReference type="NCBI Taxonomy" id="265726"/>
    <lineage>
        <taxon>Bacteria</taxon>
        <taxon>Pseudomonadati</taxon>
        <taxon>Pseudomonadota</taxon>
        <taxon>Gammaproteobacteria</taxon>
        <taxon>Vibrionales</taxon>
        <taxon>Vibrionaceae</taxon>
        <taxon>Photobacterium</taxon>
    </lineage>
</organism>
<protein>
    <recommendedName>
        <fullName evidence="2">Filamentous haemagglutinin FhaB/tRNA nuclease CdiA-like TPS domain-containing protein</fullName>
    </recommendedName>
</protein>
<dbReference type="SUPFAM" id="SSF51126">
    <property type="entry name" value="Pectin lyase-like"/>
    <property type="match status" value="1"/>
</dbReference>
<dbReference type="InterPro" id="IPR008638">
    <property type="entry name" value="FhaB/CdiA-like_TPS"/>
</dbReference>
<feature type="domain" description="Filamentous haemagglutinin FhaB/tRNA nuclease CdiA-like TPS" evidence="2">
    <location>
        <begin position="109"/>
        <end position="303"/>
    </location>
</feature>
<dbReference type="Gene3D" id="2.160.20.10">
    <property type="entry name" value="Single-stranded right-handed beta-helix, Pectin lyase-like"/>
    <property type="match status" value="1"/>
</dbReference>
<name>A0A7X5ASB9_9GAMM</name>
<proteinExistence type="predicted"/>
<dbReference type="InterPro" id="IPR012334">
    <property type="entry name" value="Pectin_lyas_fold"/>
</dbReference>
<dbReference type="AlphaFoldDB" id="A0A7X5ASB9"/>
<keyword evidence="1" id="KW-0732">Signal</keyword>
<evidence type="ECO:0000313" key="4">
    <source>
        <dbReference type="Proteomes" id="UP000465712"/>
    </source>
</evidence>
<gene>
    <name evidence="3" type="ORF">CAG72_08255</name>
</gene>
<evidence type="ECO:0000256" key="1">
    <source>
        <dbReference type="SAM" id="SignalP"/>
    </source>
</evidence>
<dbReference type="RefSeq" id="WP_161444160.1">
    <property type="nucleotide sequence ID" value="NZ_WXWW01000128.1"/>
</dbReference>
<sequence length="359" mass="38121">MIRKFSSKWTAIMLLTSTLSLPHLAFASLTSQNTKVVTSKGTEASESETLIFMGRLSSDGTAHVQVDTDGRTVKRLLLVNNPILNKGVKSKPAQVTVIHNMSTKPLAIGQVEVLGPSSDVIIASPSGVICDSCEFKNAKHIVLSTGSPIFNNGNLASVKTQQGLLEIIGSGLKTQDAVFVDLLAEDIHVNGPINTFTRANKNSAQGYDLAPETGTLSAAQGNLQLITGHTTWAYHSSNITIDNASQTDSASLHINRDISSGNIFIQTTNLSSGIEINSNMSTVGDISLVDAYQGNSIIPSGNIHLKTFGSLIVKNNTLRTKSNATLEAGNISLLPDESYSNKNIDAGNIEISAERSLTM</sequence>
<dbReference type="InterPro" id="IPR011050">
    <property type="entry name" value="Pectin_lyase_fold/virulence"/>
</dbReference>
<evidence type="ECO:0000259" key="2">
    <source>
        <dbReference type="Pfam" id="PF05860"/>
    </source>
</evidence>
<reference evidence="3 4" key="1">
    <citation type="submission" date="2017-05" db="EMBL/GenBank/DDBJ databases">
        <title>High clonality and local adaptation shapes Vibrionaceae linages within an endangered oasis.</title>
        <authorList>
            <person name="Vazquez-Rosas-Landa M."/>
        </authorList>
    </citation>
    <scope>NUCLEOTIDE SEQUENCE [LARGE SCALE GENOMIC DNA]</scope>
    <source>
        <strain evidence="3 4">P46_P4S1P180</strain>
    </source>
</reference>
<comment type="caution">
    <text evidence="3">The sequence shown here is derived from an EMBL/GenBank/DDBJ whole genome shotgun (WGS) entry which is preliminary data.</text>
</comment>
<dbReference type="Pfam" id="PF05860">
    <property type="entry name" value="TPS"/>
    <property type="match status" value="1"/>
</dbReference>
<feature type="chain" id="PRO_5031179556" description="Filamentous haemagglutinin FhaB/tRNA nuclease CdiA-like TPS domain-containing protein" evidence="1">
    <location>
        <begin position="28"/>
        <end position="359"/>
    </location>
</feature>
<dbReference type="Proteomes" id="UP000465712">
    <property type="component" value="Unassembled WGS sequence"/>
</dbReference>